<accession>A0A151MXQ5</accession>
<feature type="compositionally biased region" description="Polar residues" evidence="1">
    <location>
        <begin position="37"/>
        <end position="54"/>
    </location>
</feature>
<gene>
    <name evidence="2" type="ORF">Y1Q_0017931</name>
</gene>
<protein>
    <submittedName>
        <fullName evidence="2">Uncharacterized protein</fullName>
    </submittedName>
</protein>
<dbReference type="EMBL" id="AKHW03004704">
    <property type="protein sequence ID" value="KYO29282.1"/>
    <property type="molecule type" value="Genomic_DNA"/>
</dbReference>
<evidence type="ECO:0000256" key="1">
    <source>
        <dbReference type="SAM" id="MobiDB-lite"/>
    </source>
</evidence>
<evidence type="ECO:0000313" key="2">
    <source>
        <dbReference type="EMBL" id="KYO29282.1"/>
    </source>
</evidence>
<feature type="region of interest" description="Disordered" evidence="1">
    <location>
        <begin position="37"/>
        <end position="78"/>
    </location>
</feature>
<proteinExistence type="predicted"/>
<evidence type="ECO:0000313" key="3">
    <source>
        <dbReference type="Proteomes" id="UP000050525"/>
    </source>
</evidence>
<dbReference type="AlphaFoldDB" id="A0A151MXQ5"/>
<dbReference type="Proteomes" id="UP000050525">
    <property type="component" value="Unassembled WGS sequence"/>
</dbReference>
<organism evidence="2 3">
    <name type="scientific">Alligator mississippiensis</name>
    <name type="common">American alligator</name>
    <dbReference type="NCBI Taxonomy" id="8496"/>
    <lineage>
        <taxon>Eukaryota</taxon>
        <taxon>Metazoa</taxon>
        <taxon>Chordata</taxon>
        <taxon>Craniata</taxon>
        <taxon>Vertebrata</taxon>
        <taxon>Euteleostomi</taxon>
        <taxon>Archelosauria</taxon>
        <taxon>Archosauria</taxon>
        <taxon>Crocodylia</taxon>
        <taxon>Alligatoridae</taxon>
        <taxon>Alligatorinae</taxon>
        <taxon>Alligator</taxon>
    </lineage>
</organism>
<comment type="caution">
    <text evidence="2">The sequence shown here is derived from an EMBL/GenBank/DDBJ whole genome shotgun (WGS) entry which is preliminary data.</text>
</comment>
<keyword evidence="3" id="KW-1185">Reference proteome</keyword>
<name>A0A151MXQ5_ALLMI</name>
<sequence length="100" mass="10780">MARAAPHWVPAPGHSLESPWHRLQMKQTVDAEGYLVTTKTKGNSSNQRTEQPRINNEGKASCKLPPTNTSEPMPGPEIMGIAHPAGKDVSELATVVDNAL</sequence>
<reference evidence="2 3" key="1">
    <citation type="journal article" date="2012" name="Genome Biol.">
        <title>Sequencing three crocodilian genomes to illuminate the evolution of archosaurs and amniotes.</title>
        <authorList>
            <person name="St John J.A."/>
            <person name="Braun E.L."/>
            <person name="Isberg S.R."/>
            <person name="Miles L.G."/>
            <person name="Chong A.Y."/>
            <person name="Gongora J."/>
            <person name="Dalzell P."/>
            <person name="Moran C."/>
            <person name="Bed'hom B."/>
            <person name="Abzhanov A."/>
            <person name="Burgess S.C."/>
            <person name="Cooksey A.M."/>
            <person name="Castoe T.A."/>
            <person name="Crawford N.G."/>
            <person name="Densmore L.D."/>
            <person name="Drew J.C."/>
            <person name="Edwards S.V."/>
            <person name="Faircloth B.C."/>
            <person name="Fujita M.K."/>
            <person name="Greenwold M.J."/>
            <person name="Hoffmann F.G."/>
            <person name="Howard J.M."/>
            <person name="Iguchi T."/>
            <person name="Janes D.E."/>
            <person name="Khan S.Y."/>
            <person name="Kohno S."/>
            <person name="de Koning A.J."/>
            <person name="Lance S.L."/>
            <person name="McCarthy F.M."/>
            <person name="McCormack J.E."/>
            <person name="Merchant M.E."/>
            <person name="Peterson D.G."/>
            <person name="Pollock D.D."/>
            <person name="Pourmand N."/>
            <person name="Raney B.J."/>
            <person name="Roessler K.A."/>
            <person name="Sanford J.R."/>
            <person name="Sawyer R.H."/>
            <person name="Schmidt C.J."/>
            <person name="Triplett E.W."/>
            <person name="Tuberville T.D."/>
            <person name="Venegas-Anaya M."/>
            <person name="Howard J.T."/>
            <person name="Jarvis E.D."/>
            <person name="Guillette L.J.Jr."/>
            <person name="Glenn T.C."/>
            <person name="Green R.E."/>
            <person name="Ray D.A."/>
        </authorList>
    </citation>
    <scope>NUCLEOTIDE SEQUENCE [LARGE SCALE GENOMIC DNA]</scope>
    <source>
        <strain evidence="2">KSC_2009_1</strain>
    </source>
</reference>